<reference evidence="3" key="1">
    <citation type="submission" date="2017-02" db="EMBL/GenBank/DDBJ databases">
        <authorList>
            <person name="Varghese N."/>
            <person name="Submissions S."/>
        </authorList>
    </citation>
    <scope>NUCLEOTIDE SEQUENCE [LARGE SCALE GENOMIC DNA]</scope>
    <source>
        <strain evidence="3">ATCC 25662</strain>
    </source>
</reference>
<proteinExistence type="predicted"/>
<keyword evidence="3" id="KW-1185">Reference proteome</keyword>
<evidence type="ECO:0000313" key="2">
    <source>
        <dbReference type="EMBL" id="SJZ77601.1"/>
    </source>
</evidence>
<name>A0A1T4NE26_9FIRM</name>
<dbReference type="Proteomes" id="UP000243297">
    <property type="component" value="Unassembled WGS sequence"/>
</dbReference>
<accession>A0A1T4NE26</accession>
<dbReference type="PANTHER" id="PTHR43798">
    <property type="entry name" value="MONOACYLGLYCEROL LIPASE"/>
    <property type="match status" value="1"/>
</dbReference>
<dbReference type="SUPFAM" id="SSF53474">
    <property type="entry name" value="alpha/beta-Hydrolases"/>
    <property type="match status" value="1"/>
</dbReference>
<dbReference type="Gene3D" id="3.40.50.1820">
    <property type="entry name" value="alpha/beta hydrolase"/>
    <property type="match status" value="1"/>
</dbReference>
<dbReference type="Pfam" id="PF00561">
    <property type="entry name" value="Abhydrolase_1"/>
    <property type="match status" value="1"/>
</dbReference>
<dbReference type="PRINTS" id="PR00111">
    <property type="entry name" value="ABHYDROLASE"/>
</dbReference>
<dbReference type="PANTHER" id="PTHR43798:SF33">
    <property type="entry name" value="HYDROLASE, PUTATIVE (AFU_ORTHOLOGUE AFUA_2G14860)-RELATED"/>
    <property type="match status" value="1"/>
</dbReference>
<dbReference type="InterPro" id="IPR050266">
    <property type="entry name" value="AB_hydrolase_sf"/>
</dbReference>
<dbReference type="OrthoDB" id="2247630at2"/>
<dbReference type="STRING" id="118967.SAMN02745191_1595"/>
<dbReference type="AlphaFoldDB" id="A0A1T4NE26"/>
<dbReference type="EMBL" id="FUWY01000004">
    <property type="protein sequence ID" value="SJZ77601.1"/>
    <property type="molecule type" value="Genomic_DNA"/>
</dbReference>
<dbReference type="InterPro" id="IPR000073">
    <property type="entry name" value="AB_hydrolase_1"/>
</dbReference>
<protein>
    <submittedName>
        <fullName evidence="2">Pimeloyl-ACP methyl ester carboxylesterase</fullName>
    </submittedName>
</protein>
<dbReference type="InterPro" id="IPR029058">
    <property type="entry name" value="AB_hydrolase_fold"/>
</dbReference>
<organism evidence="2 3">
    <name type="scientific">Anaerorhabdus furcosa</name>
    <dbReference type="NCBI Taxonomy" id="118967"/>
    <lineage>
        <taxon>Bacteria</taxon>
        <taxon>Bacillati</taxon>
        <taxon>Bacillota</taxon>
        <taxon>Erysipelotrichia</taxon>
        <taxon>Erysipelotrichales</taxon>
        <taxon>Erysipelotrichaceae</taxon>
        <taxon>Anaerorhabdus</taxon>
    </lineage>
</organism>
<evidence type="ECO:0000313" key="3">
    <source>
        <dbReference type="Proteomes" id="UP000243297"/>
    </source>
</evidence>
<gene>
    <name evidence="2" type="ORF">SAMN02745191_1595</name>
</gene>
<evidence type="ECO:0000259" key="1">
    <source>
        <dbReference type="Pfam" id="PF00561"/>
    </source>
</evidence>
<sequence length="228" mass="26248">MIKLYSKTKGEGKVFILLHGNNEDSSYFNYQVEYFSQRYKVITIDTRGHGLSPRGTKPFTIRQFVEDLYDYVTVNKIDKFHLLGFSDGGNIALLFAAKYPHVVDKLIINGANLNTGGVKLRFQIPTTLQYNWYKLYSRVNKKAISTYEMVRLMVKDPNIHIEELKKIKAKTLVIAGSKDDIKESHTQLIAEMIQDSQLKIIPGDHFIAQKNPELFNKVVDEFIENKLV</sequence>
<dbReference type="RefSeq" id="WP_078711991.1">
    <property type="nucleotide sequence ID" value="NZ_FUWY01000004.1"/>
</dbReference>
<feature type="domain" description="AB hydrolase-1" evidence="1">
    <location>
        <begin position="14"/>
        <end position="113"/>
    </location>
</feature>
<dbReference type="GO" id="GO:0016020">
    <property type="term" value="C:membrane"/>
    <property type="evidence" value="ECO:0007669"/>
    <property type="project" value="TreeGrafter"/>
</dbReference>